<dbReference type="EMBL" id="JABBFW010000004">
    <property type="protein sequence ID" value="NML14956.1"/>
    <property type="molecule type" value="Genomic_DNA"/>
</dbReference>
<dbReference type="InterPro" id="IPR036520">
    <property type="entry name" value="UPF0759_sf"/>
</dbReference>
<comment type="caution">
    <text evidence="1">The sequence shown here is derived from an EMBL/GenBank/DDBJ whole genome shotgun (WGS) entry which is preliminary data.</text>
</comment>
<keyword evidence="2" id="KW-1185">Reference proteome</keyword>
<dbReference type="InterPro" id="IPR002763">
    <property type="entry name" value="DUF72"/>
</dbReference>
<dbReference type="PANTHER" id="PTHR30348">
    <property type="entry name" value="UNCHARACTERIZED PROTEIN YECE"/>
    <property type="match status" value="1"/>
</dbReference>
<dbReference type="SUPFAM" id="SSF117396">
    <property type="entry name" value="TM1631-like"/>
    <property type="match status" value="1"/>
</dbReference>
<proteinExistence type="predicted"/>
<evidence type="ECO:0000313" key="2">
    <source>
        <dbReference type="Proteomes" id="UP000574067"/>
    </source>
</evidence>
<dbReference type="Gene3D" id="3.20.20.410">
    <property type="entry name" value="Protein of unknown function UPF0759"/>
    <property type="match status" value="1"/>
</dbReference>
<name>A0A848F865_9BURK</name>
<dbReference type="Proteomes" id="UP000574067">
    <property type="component" value="Unassembled WGS sequence"/>
</dbReference>
<organism evidence="1 2">
    <name type="scientific">Azohydromonas caseinilytica</name>
    <dbReference type="NCBI Taxonomy" id="2728836"/>
    <lineage>
        <taxon>Bacteria</taxon>
        <taxon>Pseudomonadati</taxon>
        <taxon>Pseudomonadota</taxon>
        <taxon>Betaproteobacteria</taxon>
        <taxon>Burkholderiales</taxon>
        <taxon>Sphaerotilaceae</taxon>
        <taxon>Azohydromonas</taxon>
    </lineage>
</organism>
<dbReference type="RefSeq" id="WP_169159861.1">
    <property type="nucleotide sequence ID" value="NZ_JABBFW010000004.1"/>
</dbReference>
<evidence type="ECO:0000313" key="1">
    <source>
        <dbReference type="EMBL" id="NML14956.1"/>
    </source>
</evidence>
<dbReference type="Pfam" id="PF01904">
    <property type="entry name" value="DUF72"/>
    <property type="match status" value="1"/>
</dbReference>
<dbReference type="PANTHER" id="PTHR30348:SF13">
    <property type="entry name" value="UPF0759 PROTEIN YUNF"/>
    <property type="match status" value="1"/>
</dbReference>
<reference evidence="1 2" key="1">
    <citation type="submission" date="2020-04" db="EMBL/GenBank/DDBJ databases">
        <title>Azohydromonas sp. isolated from soil.</title>
        <authorList>
            <person name="Dahal R.H."/>
        </authorList>
    </citation>
    <scope>NUCLEOTIDE SEQUENCE [LARGE SCALE GENOMIC DNA]</scope>
    <source>
        <strain evidence="1 2">G-1-1-14</strain>
    </source>
</reference>
<dbReference type="AlphaFoldDB" id="A0A848F865"/>
<gene>
    <name evidence="1" type="ORF">HHL10_08200</name>
</gene>
<sequence length="301" mass="34311">MRILIGTASWTDKSLIDCGRFYPREANSAEARLRFYASRFPLVEVDSSYYAMPSPATAQLWAERTPADFTMNVKAFRIFTGHQTQPKVLHEDLRKALAWPEGRNLYWKHVPPDIRAEFWRRFQQALQPLQSAGKLGLVHFQFAPWVVCNKAGIEQVQDCAGHMPEHTLSVEFRHKSWFDDKHRADTLALLRDLKLVHTVVDGPQGFSNSVPALWEATHPRVALLRLHGRNTESWNVSGPTTAASDRFNYDYSDAELAQLAKPLRGLAEQVAECHVVFNNNHEDQGQRNAATLMRLLDLARP</sequence>
<accession>A0A848F865</accession>
<protein>
    <submittedName>
        <fullName evidence="1">DUF72 domain-containing protein</fullName>
    </submittedName>
</protein>